<evidence type="ECO:0000256" key="4">
    <source>
        <dbReference type="ARBA" id="ARBA00022729"/>
    </source>
</evidence>
<dbReference type="Pfam" id="PF01547">
    <property type="entry name" value="SBP_bac_1"/>
    <property type="match status" value="1"/>
</dbReference>
<evidence type="ECO:0000256" key="5">
    <source>
        <dbReference type="SAM" id="SignalP"/>
    </source>
</evidence>
<reference evidence="6" key="1">
    <citation type="submission" date="2020-10" db="EMBL/GenBank/DDBJ databases">
        <authorList>
            <person name="Gilroy R."/>
        </authorList>
    </citation>
    <scope>NUCLEOTIDE SEQUENCE</scope>
    <source>
        <strain evidence="6">13766</strain>
    </source>
</reference>
<dbReference type="EMBL" id="DVJN01000103">
    <property type="protein sequence ID" value="HIS92407.1"/>
    <property type="molecule type" value="Genomic_DNA"/>
</dbReference>
<name>A0A9D1FZR1_9FIRM</name>
<sequence length="498" mass="55227">MFKKTAVLALALALLCTTVSFSFAAQAEGEVVTVEVLRNVWETGVDEDLIEDNFLEQYIRENYGIDIQYTKVDELETTLNMRLLSGDVPDIMFLPNRNYLIEYANEGYLLNLDEYADLLTDALAFTAGNAVAGKVDGVTYAIAGRPYGFRQAYWYNVNAFEAAGITELPTTLDGYFDAVRTVIAADIDGNAVNDTLGLTGSGWSTLCQIFGAHGCTVPNVLSLDADGNVVDTMLTQNFYDALLYAHNLWDEGIIDKEIFAINDTQVNDKGMIAQSTTLYTQWPGIKKVAAWDGYLAVDPNAAWEIVGPLTGPDGETNYVGSHNDTGFTSLVAVNAELADDPAVLEAALTLINFFATDEGLSLTTYGLEGQHWDYDADGNPVVRPECYNDIVFSWVYQMCGREELSYCRVKFGEYAWEYVVQSDAQPRLSDVTALIDDPEWYNGTDAETYINEECAKFLTGERELNETEWQAFLDTLNTTYRYSEFVEEANAAWQAMAG</sequence>
<evidence type="ECO:0000256" key="3">
    <source>
        <dbReference type="ARBA" id="ARBA00022448"/>
    </source>
</evidence>
<evidence type="ECO:0000256" key="2">
    <source>
        <dbReference type="ARBA" id="ARBA00008520"/>
    </source>
</evidence>
<dbReference type="PANTHER" id="PTHR43649:SF31">
    <property type="entry name" value="SN-GLYCEROL-3-PHOSPHATE-BINDING PERIPLASMIC PROTEIN UGPB"/>
    <property type="match status" value="1"/>
</dbReference>
<keyword evidence="4 5" id="KW-0732">Signal</keyword>
<dbReference type="GO" id="GO:0030313">
    <property type="term" value="C:cell envelope"/>
    <property type="evidence" value="ECO:0007669"/>
    <property type="project" value="UniProtKB-SubCell"/>
</dbReference>
<protein>
    <submittedName>
        <fullName evidence="6">Extracellular solute-binding protein</fullName>
    </submittedName>
</protein>
<keyword evidence="3" id="KW-0813">Transport</keyword>
<comment type="subcellular location">
    <subcellularLocation>
        <location evidence="1">Cell envelope</location>
    </subcellularLocation>
</comment>
<gene>
    <name evidence="6" type="ORF">IAA84_05250</name>
</gene>
<evidence type="ECO:0000313" key="7">
    <source>
        <dbReference type="Proteomes" id="UP000824140"/>
    </source>
</evidence>
<dbReference type="SUPFAM" id="SSF53850">
    <property type="entry name" value="Periplasmic binding protein-like II"/>
    <property type="match status" value="1"/>
</dbReference>
<dbReference type="InterPro" id="IPR050490">
    <property type="entry name" value="Bact_solute-bd_prot1"/>
</dbReference>
<feature type="signal peptide" evidence="5">
    <location>
        <begin position="1"/>
        <end position="24"/>
    </location>
</feature>
<evidence type="ECO:0000313" key="6">
    <source>
        <dbReference type="EMBL" id="HIS92407.1"/>
    </source>
</evidence>
<reference evidence="6" key="2">
    <citation type="journal article" date="2021" name="PeerJ">
        <title>Extensive microbial diversity within the chicken gut microbiome revealed by metagenomics and culture.</title>
        <authorList>
            <person name="Gilroy R."/>
            <person name="Ravi A."/>
            <person name="Getino M."/>
            <person name="Pursley I."/>
            <person name="Horton D.L."/>
            <person name="Alikhan N.F."/>
            <person name="Baker D."/>
            <person name="Gharbi K."/>
            <person name="Hall N."/>
            <person name="Watson M."/>
            <person name="Adriaenssens E.M."/>
            <person name="Foster-Nyarko E."/>
            <person name="Jarju S."/>
            <person name="Secka A."/>
            <person name="Antonio M."/>
            <person name="Oren A."/>
            <person name="Chaudhuri R.R."/>
            <person name="La Ragione R."/>
            <person name="Hildebrand F."/>
            <person name="Pallen M.J."/>
        </authorList>
    </citation>
    <scope>NUCLEOTIDE SEQUENCE</scope>
    <source>
        <strain evidence="6">13766</strain>
    </source>
</reference>
<dbReference type="AlphaFoldDB" id="A0A9D1FZR1"/>
<dbReference type="Proteomes" id="UP000824140">
    <property type="component" value="Unassembled WGS sequence"/>
</dbReference>
<proteinExistence type="inferred from homology"/>
<comment type="similarity">
    <text evidence="2">Belongs to the bacterial solute-binding protein 1 family.</text>
</comment>
<dbReference type="InterPro" id="IPR006059">
    <property type="entry name" value="SBP"/>
</dbReference>
<organism evidence="6 7">
    <name type="scientific">Candidatus Alectryocaccomicrobium excrementavium</name>
    <dbReference type="NCBI Taxonomy" id="2840668"/>
    <lineage>
        <taxon>Bacteria</taxon>
        <taxon>Bacillati</taxon>
        <taxon>Bacillota</taxon>
        <taxon>Clostridia</taxon>
        <taxon>Candidatus Alectryocaccomicrobium</taxon>
    </lineage>
</organism>
<accession>A0A9D1FZR1</accession>
<feature type="chain" id="PRO_5039198619" evidence="5">
    <location>
        <begin position="25"/>
        <end position="498"/>
    </location>
</feature>
<dbReference type="PANTHER" id="PTHR43649">
    <property type="entry name" value="ARABINOSE-BINDING PROTEIN-RELATED"/>
    <property type="match status" value="1"/>
</dbReference>
<dbReference type="Gene3D" id="3.40.190.10">
    <property type="entry name" value="Periplasmic binding protein-like II"/>
    <property type="match status" value="2"/>
</dbReference>
<evidence type="ECO:0000256" key="1">
    <source>
        <dbReference type="ARBA" id="ARBA00004196"/>
    </source>
</evidence>
<comment type="caution">
    <text evidence="6">The sequence shown here is derived from an EMBL/GenBank/DDBJ whole genome shotgun (WGS) entry which is preliminary data.</text>
</comment>